<feature type="chain" id="PRO_5047079241" evidence="17">
    <location>
        <begin position="29"/>
        <end position="462"/>
    </location>
</feature>
<evidence type="ECO:0000313" key="18">
    <source>
        <dbReference type="Proteomes" id="UP000695022"/>
    </source>
</evidence>
<comment type="subunit">
    <text evidence="4">May function both as a monomer and a homodimer.</text>
</comment>
<reference evidence="19" key="1">
    <citation type="submission" date="2025-08" db="UniProtKB">
        <authorList>
            <consortium name="RefSeq"/>
        </authorList>
    </citation>
    <scope>IDENTIFICATION</scope>
</reference>
<dbReference type="GeneID" id="106816420"/>
<evidence type="ECO:0000313" key="19">
    <source>
        <dbReference type="RefSeq" id="XP_014676525.1"/>
    </source>
</evidence>
<accession>A0ABM1EWF4</accession>
<keyword evidence="15" id="KW-0676">Redox-active center</keyword>
<evidence type="ECO:0000256" key="14">
    <source>
        <dbReference type="ARBA" id="ARBA00023180"/>
    </source>
</evidence>
<keyword evidence="5" id="KW-0813">Transport</keyword>
<evidence type="ECO:0000256" key="13">
    <source>
        <dbReference type="ARBA" id="ARBA00023157"/>
    </source>
</evidence>
<dbReference type="SUPFAM" id="SSF110019">
    <property type="entry name" value="ERO1-like"/>
    <property type="match status" value="1"/>
</dbReference>
<dbReference type="PANTHER" id="PTHR12613:SF0">
    <property type="entry name" value="ERO1-LIKE PROTEIN"/>
    <property type="match status" value="1"/>
</dbReference>
<evidence type="ECO:0000256" key="11">
    <source>
        <dbReference type="ARBA" id="ARBA00023002"/>
    </source>
</evidence>
<dbReference type="InterPro" id="IPR007266">
    <property type="entry name" value="Ero1"/>
</dbReference>
<evidence type="ECO:0000256" key="8">
    <source>
        <dbReference type="ARBA" id="ARBA00022824"/>
    </source>
</evidence>
<comment type="cofactor">
    <cofactor evidence="1">
        <name>FAD</name>
        <dbReference type="ChEBI" id="CHEBI:57692"/>
    </cofactor>
</comment>
<evidence type="ECO:0000256" key="3">
    <source>
        <dbReference type="ARBA" id="ARBA00008277"/>
    </source>
</evidence>
<dbReference type="PIRSF" id="PIRSF017205">
    <property type="entry name" value="ERO1"/>
    <property type="match status" value="1"/>
</dbReference>
<keyword evidence="9" id="KW-0274">FAD</keyword>
<keyword evidence="7 17" id="KW-0732">Signal</keyword>
<evidence type="ECO:0000256" key="4">
    <source>
        <dbReference type="ARBA" id="ARBA00011802"/>
    </source>
</evidence>
<feature type="compositionally biased region" description="Basic and acidic residues" evidence="16">
    <location>
        <begin position="156"/>
        <end position="169"/>
    </location>
</feature>
<dbReference type="Proteomes" id="UP000695022">
    <property type="component" value="Unplaced"/>
</dbReference>
<keyword evidence="14" id="KW-0325">Glycoprotein</keyword>
<evidence type="ECO:0000256" key="17">
    <source>
        <dbReference type="SAM" id="SignalP"/>
    </source>
</evidence>
<keyword evidence="12" id="KW-0472">Membrane</keyword>
<keyword evidence="6" id="KW-0285">Flavoprotein</keyword>
<dbReference type="PANTHER" id="PTHR12613">
    <property type="entry name" value="ERO1-RELATED"/>
    <property type="match status" value="1"/>
</dbReference>
<feature type="signal peptide" evidence="17">
    <location>
        <begin position="1"/>
        <end position="28"/>
    </location>
</feature>
<feature type="compositionally biased region" description="Polar residues" evidence="16">
    <location>
        <begin position="141"/>
        <end position="151"/>
    </location>
</feature>
<dbReference type="InterPro" id="IPR037192">
    <property type="entry name" value="ERO1-like_sf"/>
</dbReference>
<evidence type="ECO:0000256" key="1">
    <source>
        <dbReference type="ARBA" id="ARBA00001974"/>
    </source>
</evidence>
<evidence type="ECO:0000256" key="9">
    <source>
        <dbReference type="ARBA" id="ARBA00022827"/>
    </source>
</evidence>
<sequence>MKSFHVHQALSILVMSVLLKCNCHVGRSDDLLSCFCQLVGQVDDCGCDINTVDHFNNARIWPLLQPLLNRDYFRFFKVNLNNGCPFWPDDSQCSIEACSVDACKDEDVPGGLLQNGNGQGNQYKYSAEAQESSEACVGSPESGQPACTGSQPGRVVEQEGRKMTEKPACAEEEGKELGALDPTISKETLEAIQTWKQFDDAQDMFCQIDDETSGEYVDLLLNPERYTGYRGASALRIWRTIYEENCFKPKPGYGDYITSRTVGDLCLEKRAFFRAVSGLHASINIHLCADYLFPGLGQLTPPKWGPNPEEFRRRFDPVFTDGEGPQRLKNLYFVYLLELRALAKAAPYFESEDFYSGDSVEDAEVTQIVSQLLNIVRSFPNNFDESVMFQGDVEVARKLKEEFRLHFLNISRIMDCVGCDKCRLWGKLQVGCGGQAAGGLWGSSCRLSESMQAVERFRKLVR</sequence>
<evidence type="ECO:0000256" key="16">
    <source>
        <dbReference type="SAM" id="MobiDB-lite"/>
    </source>
</evidence>
<organism evidence="18 19">
    <name type="scientific">Priapulus caudatus</name>
    <name type="common">Priapulid worm</name>
    <dbReference type="NCBI Taxonomy" id="37621"/>
    <lineage>
        <taxon>Eukaryota</taxon>
        <taxon>Metazoa</taxon>
        <taxon>Ecdysozoa</taxon>
        <taxon>Scalidophora</taxon>
        <taxon>Priapulida</taxon>
        <taxon>Priapulimorpha</taxon>
        <taxon>Priapulimorphida</taxon>
        <taxon>Priapulidae</taxon>
        <taxon>Priapulus</taxon>
    </lineage>
</organism>
<keyword evidence="11" id="KW-0560">Oxidoreductase</keyword>
<name>A0ABM1EWF4_PRICU</name>
<keyword evidence="13" id="KW-1015">Disulfide bond</keyword>
<dbReference type="RefSeq" id="XP_014676525.1">
    <property type="nucleotide sequence ID" value="XM_014821039.1"/>
</dbReference>
<protein>
    <submittedName>
        <fullName evidence="19">ERO1-like protein beta</fullName>
    </submittedName>
</protein>
<evidence type="ECO:0000256" key="6">
    <source>
        <dbReference type="ARBA" id="ARBA00022630"/>
    </source>
</evidence>
<evidence type="ECO:0000256" key="10">
    <source>
        <dbReference type="ARBA" id="ARBA00022982"/>
    </source>
</evidence>
<keyword evidence="10" id="KW-0249">Electron transport</keyword>
<evidence type="ECO:0000256" key="15">
    <source>
        <dbReference type="ARBA" id="ARBA00023284"/>
    </source>
</evidence>
<dbReference type="Pfam" id="PF04137">
    <property type="entry name" value="ERO1"/>
    <property type="match status" value="1"/>
</dbReference>
<comment type="similarity">
    <text evidence="3">Belongs to the EROs family.</text>
</comment>
<evidence type="ECO:0000256" key="2">
    <source>
        <dbReference type="ARBA" id="ARBA00004367"/>
    </source>
</evidence>
<keyword evidence="8" id="KW-0256">Endoplasmic reticulum</keyword>
<evidence type="ECO:0000256" key="7">
    <source>
        <dbReference type="ARBA" id="ARBA00022729"/>
    </source>
</evidence>
<proteinExistence type="inferred from homology"/>
<gene>
    <name evidence="19" type="primary">LOC106816420</name>
</gene>
<feature type="region of interest" description="Disordered" evidence="16">
    <location>
        <begin position="136"/>
        <end position="174"/>
    </location>
</feature>
<evidence type="ECO:0000256" key="5">
    <source>
        <dbReference type="ARBA" id="ARBA00022448"/>
    </source>
</evidence>
<comment type="subcellular location">
    <subcellularLocation>
        <location evidence="2">Endoplasmic reticulum membrane</location>
        <topology evidence="2">Peripheral membrane protein</topology>
        <orientation evidence="2">Lumenal side</orientation>
    </subcellularLocation>
</comment>
<keyword evidence="18" id="KW-1185">Reference proteome</keyword>
<evidence type="ECO:0000256" key="12">
    <source>
        <dbReference type="ARBA" id="ARBA00023136"/>
    </source>
</evidence>